<proteinExistence type="predicted"/>
<dbReference type="AlphaFoldDB" id="A0A0B5BH04"/>
<organism evidence="2 3">
    <name type="scientific">Geobacter pickeringii</name>
    <dbReference type="NCBI Taxonomy" id="345632"/>
    <lineage>
        <taxon>Bacteria</taxon>
        <taxon>Pseudomonadati</taxon>
        <taxon>Thermodesulfobacteriota</taxon>
        <taxon>Desulfuromonadia</taxon>
        <taxon>Geobacterales</taxon>
        <taxon>Geobacteraceae</taxon>
        <taxon>Geobacter</taxon>
    </lineage>
</organism>
<dbReference type="PANTHER" id="PTHR23026">
    <property type="entry name" value="NADPH NITROREDUCTASE"/>
    <property type="match status" value="1"/>
</dbReference>
<gene>
    <name evidence="2" type="ORF">GPICK_10860</name>
</gene>
<dbReference type="Pfam" id="PF00881">
    <property type="entry name" value="Nitroreductase"/>
    <property type="match status" value="2"/>
</dbReference>
<protein>
    <submittedName>
        <fullName evidence="2">Nitroreductase</fullName>
    </submittedName>
</protein>
<dbReference type="Gene3D" id="3.40.109.10">
    <property type="entry name" value="NADH Oxidase"/>
    <property type="match status" value="1"/>
</dbReference>
<keyword evidence="3" id="KW-1185">Reference proteome</keyword>
<dbReference type="InterPro" id="IPR050627">
    <property type="entry name" value="Nitroreductase/BluB"/>
</dbReference>
<dbReference type="InterPro" id="IPR000415">
    <property type="entry name" value="Nitroreductase-like"/>
</dbReference>
<dbReference type="OrthoDB" id="9809288at2"/>
<sequence>MDVLEAIHTRRSVRQFTAEPVSREEVKEILRAGASAPSGLNNQPWRFAVVRGDEVRRALAGLTKYRHIVEGAPVCIAVFCDRDVMYNDTKDHQAIGACLQNMLLAAHGLGLGAVWLGEILKSADAVRELLGVPVALELMAVVAVGRPAGRAGRTDRKGLADLVVKEL</sequence>
<evidence type="ECO:0000313" key="3">
    <source>
        <dbReference type="Proteomes" id="UP000057609"/>
    </source>
</evidence>
<feature type="domain" description="Nitroreductase" evidence="1">
    <location>
        <begin position="64"/>
        <end position="146"/>
    </location>
</feature>
<dbReference type="SUPFAM" id="SSF55469">
    <property type="entry name" value="FMN-dependent nitroreductase-like"/>
    <property type="match status" value="1"/>
</dbReference>
<dbReference type="KEGG" id="gpi:GPICK_10860"/>
<accession>A0A0B5BH04</accession>
<dbReference type="GO" id="GO:0016491">
    <property type="term" value="F:oxidoreductase activity"/>
    <property type="evidence" value="ECO:0007669"/>
    <property type="project" value="InterPro"/>
</dbReference>
<dbReference type="PANTHER" id="PTHR23026:SF123">
    <property type="entry name" value="NAD(P)H NITROREDUCTASE RV3131-RELATED"/>
    <property type="match status" value="1"/>
</dbReference>
<dbReference type="InterPro" id="IPR029479">
    <property type="entry name" value="Nitroreductase"/>
</dbReference>
<dbReference type="STRING" id="345632.GPICK_10860"/>
<name>A0A0B5BH04_9BACT</name>
<dbReference type="EMBL" id="CP009788">
    <property type="protein sequence ID" value="AJE03785.1"/>
    <property type="molecule type" value="Genomic_DNA"/>
</dbReference>
<dbReference type="RefSeq" id="WP_039743121.1">
    <property type="nucleotide sequence ID" value="NZ_CP009788.1"/>
</dbReference>
<feature type="domain" description="Nitroreductase" evidence="1">
    <location>
        <begin position="7"/>
        <end position="60"/>
    </location>
</feature>
<evidence type="ECO:0000259" key="1">
    <source>
        <dbReference type="Pfam" id="PF00881"/>
    </source>
</evidence>
<dbReference type="HOGENOM" id="CLU_070764_7_3_7"/>
<evidence type="ECO:0000313" key="2">
    <source>
        <dbReference type="EMBL" id="AJE03785.1"/>
    </source>
</evidence>
<reference evidence="2 3" key="1">
    <citation type="journal article" date="2015" name="Genome Announc.">
        <title>Complete Genome of Geobacter pickeringii G13T, a Metal-Reducing Isolate from Sedimentary Kaolin Deposits.</title>
        <authorList>
            <person name="Badalamenti J.P."/>
            <person name="Bond D.R."/>
        </authorList>
    </citation>
    <scope>NUCLEOTIDE SEQUENCE [LARGE SCALE GENOMIC DNA]</scope>
    <source>
        <strain evidence="2 3">G13</strain>
    </source>
</reference>
<dbReference type="Proteomes" id="UP000057609">
    <property type="component" value="Chromosome"/>
</dbReference>
<dbReference type="CDD" id="cd02136">
    <property type="entry name" value="PnbA_NfnB-like"/>
    <property type="match status" value="1"/>
</dbReference>